<dbReference type="PANTHER" id="PTHR37323">
    <property type="entry name" value="GCN5-RELATED N-ACETYLTRANSFERASE"/>
    <property type="match status" value="1"/>
</dbReference>
<keyword evidence="5" id="KW-0012">Acyltransferase</keyword>
<evidence type="ECO:0000256" key="8">
    <source>
        <dbReference type="ARBA" id="ARBA00039866"/>
    </source>
</evidence>
<evidence type="ECO:0000256" key="1">
    <source>
        <dbReference type="ARBA" id="ARBA00005189"/>
    </source>
</evidence>
<sequence length="258" mass="28690">MGAPESRTSRPSRLQAFVARDETMIVAAQKLRYRVFAEEMGARLHTPVDGLDIDEFDAYCDHLVVVDTRENRVIGSTRLLSDSQAKRAGRFYSEGEFSLSGILALEGRFLEIGRTCVDPSYRGGAVIACLWGALSDYVTQGGFDHLMGCASIPPGPSGFAVDAVYRNIGEERLGPTELGVKPRHAVPEWKRCRRDESGVPPLLQAYLRLGAWVFGEPCWDEDFDVMDVFVLLKMDRLQGRYERHFVGGDRNAALQTGL</sequence>
<gene>
    <name evidence="11" type="ORF">GNH96_02630</name>
</gene>
<comment type="catalytic activity">
    <reaction evidence="10">
        <text>a (3R)-hydroxyacyl-[ACP] + L-ornithine = a lyso-ornithine lipid + holo-[ACP] + H(+)</text>
        <dbReference type="Rhea" id="RHEA:20633"/>
        <dbReference type="Rhea" id="RHEA-COMP:9685"/>
        <dbReference type="Rhea" id="RHEA-COMP:9945"/>
        <dbReference type="ChEBI" id="CHEBI:15378"/>
        <dbReference type="ChEBI" id="CHEBI:46911"/>
        <dbReference type="ChEBI" id="CHEBI:64479"/>
        <dbReference type="ChEBI" id="CHEBI:78827"/>
        <dbReference type="ChEBI" id="CHEBI:138482"/>
        <dbReference type="EC" id="2.3.2.30"/>
    </reaction>
    <physiologicalReaction direction="left-to-right" evidence="10">
        <dbReference type="Rhea" id="RHEA:20634"/>
    </physiologicalReaction>
</comment>
<dbReference type="EMBL" id="CP046565">
    <property type="protein sequence ID" value="QJD28971.1"/>
    <property type="molecule type" value="Genomic_DNA"/>
</dbReference>
<keyword evidence="4" id="KW-0443">Lipid metabolism</keyword>
<evidence type="ECO:0000256" key="7">
    <source>
        <dbReference type="ARBA" id="ARBA00039058"/>
    </source>
</evidence>
<protein>
    <recommendedName>
        <fullName evidence="8">L-ornithine N(alpha)-acyltransferase</fullName>
        <ecNumber evidence="7">2.3.2.30</ecNumber>
    </recommendedName>
</protein>
<evidence type="ECO:0000256" key="6">
    <source>
        <dbReference type="ARBA" id="ARBA00038095"/>
    </source>
</evidence>
<name>A0A858Q568_9GAMM</name>
<dbReference type="GO" id="GO:0006629">
    <property type="term" value="P:lipid metabolic process"/>
    <property type="evidence" value="ECO:0007669"/>
    <property type="project" value="UniProtKB-KW"/>
</dbReference>
<dbReference type="InterPro" id="IPR016181">
    <property type="entry name" value="Acyl_CoA_acyltransferase"/>
</dbReference>
<dbReference type="Pfam" id="PF13444">
    <property type="entry name" value="Acetyltransf_5"/>
    <property type="match status" value="1"/>
</dbReference>
<organism evidence="11 12">
    <name type="scientific">Methylococcus geothermalis</name>
    <dbReference type="NCBI Taxonomy" id="2681310"/>
    <lineage>
        <taxon>Bacteria</taxon>
        <taxon>Pseudomonadati</taxon>
        <taxon>Pseudomonadota</taxon>
        <taxon>Gammaproteobacteria</taxon>
        <taxon>Methylococcales</taxon>
        <taxon>Methylococcaceae</taxon>
        <taxon>Methylococcus</taxon>
    </lineage>
</organism>
<evidence type="ECO:0000256" key="5">
    <source>
        <dbReference type="ARBA" id="ARBA00023315"/>
    </source>
</evidence>
<proteinExistence type="inferred from homology"/>
<evidence type="ECO:0000256" key="4">
    <source>
        <dbReference type="ARBA" id="ARBA00023098"/>
    </source>
</evidence>
<evidence type="ECO:0000313" key="12">
    <source>
        <dbReference type="Proteomes" id="UP000503004"/>
    </source>
</evidence>
<evidence type="ECO:0000256" key="3">
    <source>
        <dbReference type="ARBA" id="ARBA00022679"/>
    </source>
</evidence>
<dbReference type="GO" id="GO:0043810">
    <property type="term" value="F:ornithine-acyl [acyl carrier protein] N-acyltransferase activity"/>
    <property type="evidence" value="ECO:0007669"/>
    <property type="project" value="UniProtKB-EC"/>
</dbReference>
<reference evidence="12" key="1">
    <citation type="submission" date="2019-12" db="EMBL/GenBank/DDBJ databases">
        <authorList>
            <person name="Awala S.I."/>
            <person name="Rhee S.K."/>
        </authorList>
    </citation>
    <scope>NUCLEOTIDE SEQUENCE [LARGE SCALE GENOMIC DNA]</scope>
    <source>
        <strain evidence="12">IM1</strain>
    </source>
</reference>
<dbReference type="Gene3D" id="3.40.630.30">
    <property type="match status" value="1"/>
</dbReference>
<dbReference type="SUPFAM" id="SSF55729">
    <property type="entry name" value="Acyl-CoA N-acyltransferases (Nat)"/>
    <property type="match status" value="1"/>
</dbReference>
<dbReference type="Proteomes" id="UP000503004">
    <property type="component" value="Chromosome"/>
</dbReference>
<dbReference type="PANTHER" id="PTHR37323:SF1">
    <property type="entry name" value="L-ORNITHINE N(ALPHA)-ACYLTRANSFERASE"/>
    <property type="match status" value="1"/>
</dbReference>
<keyword evidence="12" id="KW-1185">Reference proteome</keyword>
<dbReference type="EC" id="2.3.2.30" evidence="7"/>
<dbReference type="AlphaFoldDB" id="A0A858Q568"/>
<accession>A0A858Q568</accession>
<dbReference type="InterPro" id="IPR052351">
    <property type="entry name" value="Ornithine_N-alpha-AT"/>
</dbReference>
<evidence type="ECO:0000256" key="2">
    <source>
        <dbReference type="ARBA" id="ARBA00022516"/>
    </source>
</evidence>
<comment type="pathway">
    <text evidence="1">Lipid metabolism.</text>
</comment>
<comment type="similarity">
    <text evidence="6">Belongs to the acetyltransferase family. OlsB subfamily.</text>
</comment>
<evidence type="ECO:0000256" key="10">
    <source>
        <dbReference type="ARBA" id="ARBA00047785"/>
    </source>
</evidence>
<evidence type="ECO:0000256" key="9">
    <source>
        <dbReference type="ARBA" id="ARBA00045724"/>
    </source>
</evidence>
<keyword evidence="3 11" id="KW-0808">Transferase</keyword>
<comment type="function">
    <text evidence="9">Catalyzes the first step in the biosynthesis of ornithine lipids, which are phosphorus-free membrane lipids. Catalyzes the 3-hydroxyacyl-acyl carrier protein-dependent acylation of ornithine to form lyso-ornithine lipid (LOL).</text>
</comment>
<keyword evidence="2" id="KW-0444">Lipid biosynthesis</keyword>
<dbReference type="KEGG" id="metu:GNH96_02630"/>
<evidence type="ECO:0000313" key="11">
    <source>
        <dbReference type="EMBL" id="QJD28971.1"/>
    </source>
</evidence>